<evidence type="ECO:0000313" key="2">
    <source>
        <dbReference type="EMBL" id="KAF7550856.1"/>
    </source>
</evidence>
<feature type="compositionally biased region" description="Polar residues" evidence="1">
    <location>
        <begin position="1"/>
        <end position="10"/>
    </location>
</feature>
<evidence type="ECO:0000313" key="3">
    <source>
        <dbReference type="Proteomes" id="UP000722485"/>
    </source>
</evidence>
<accession>A0A9P5HE67</accession>
<name>A0A9P5HE67_9HYPO</name>
<feature type="region of interest" description="Disordered" evidence="1">
    <location>
        <begin position="1"/>
        <end position="44"/>
    </location>
</feature>
<feature type="compositionally biased region" description="Basic residues" evidence="1">
    <location>
        <begin position="1029"/>
        <end position="1043"/>
    </location>
</feature>
<comment type="caution">
    <text evidence="2">The sequence shown here is derived from an EMBL/GenBank/DDBJ whole genome shotgun (WGS) entry which is preliminary data.</text>
</comment>
<evidence type="ECO:0000256" key="1">
    <source>
        <dbReference type="SAM" id="MobiDB-lite"/>
    </source>
</evidence>
<protein>
    <submittedName>
        <fullName evidence="2">Uncharacterized protein</fullName>
    </submittedName>
</protein>
<dbReference type="EMBL" id="JAANBB010000090">
    <property type="protein sequence ID" value="KAF7550856.1"/>
    <property type="molecule type" value="Genomic_DNA"/>
</dbReference>
<feature type="compositionally biased region" description="Polar residues" evidence="1">
    <location>
        <begin position="57"/>
        <end position="71"/>
    </location>
</feature>
<dbReference type="OrthoDB" id="1658288at2759"/>
<feature type="region of interest" description="Disordered" evidence="1">
    <location>
        <begin position="221"/>
        <end position="248"/>
    </location>
</feature>
<sequence>MPSTVPTSHPSVKPQAPSQMPHIAEGGELGAEEESGIPADDDNGVYDFDTVAEEESQQQTTIDDSDAETTYSIDTRSDDSTLHHLEVFAERLIKDMRPKSGDSSFQDIQAQYLDSALKEFSWRLHGESSNPFEWEASVVIHRKRKNIIELLGRHPPDLDILESEHEASDWGEEEDDGEELRPEAFRKPADMVMQWVGDLEPPHLTAEAPHILPHISVQESPGRDLFTEEPPGISDELRNSSEDEQVNEDELYPELPRYEGFICESDAYRWLLNKLHQTIRLTIEDADAMMEIGTMIRSQLRTHKSLRNMSSRRPASMVQMTFKLDWNPVRLIRNVGFDFPPREALSKILCLTGSWDETQATTISDYMDQTWPESGKALVVLLQELLLVPEGSDCSYQPPKRRGPQRTPDTSKNGQLTAIIDTPSSCSITVTGGHYLVSEIGEQIGWLASAVQSSPDIQGASACTPRVQHIKMAVHDQETPAMTITGSCTLIFQSEIVSADSSSPGFCWDRLFCNPVLVCGYPILRRPKPGTGLEMPLSSLALITGSEQVVKWGEDILMKGFNMLMIATLAMADIIVWHLVISQSSGERVSYIDPRLKAIGKGDSEGISLQKLKTKRHIIGWCSNAKDLCGDATANRNIKSSGLRKPPASIAIDKLYLEGGADFVAGINMNINVKPKPFWLQRESDYPSLLKWVSTQPVVFYDVEDHRSWLVDGASALLHLTRISLYLDENDPESAYDWVFDATKLKDKWDGCNGRQAALKTLKRWDNLNLNVYVLGSRRGEDGVPVMEYSTLEKRVKKLLLSIEMLIDWQTQTASQDGIHIQQTLDLRHNIVGFDVMDIITPLGPIHPRIRYLSFRGQGWVDLISSIGTTTIFGRGFGDLIRPEQSESVCEKWKSVPSGEDYIATSVSTMQMLYERHFLRMDPDLSGGDVTGKTVWASHNHPFKACAVVFGNLPLLGLKGEGKDKPGQRSDITKVSSASTGKMLQSSVISSVGSTSMVSGDSTNITIPSSGMGQNEDDDKYKGPEQVKKKTKKPWSLKIWKKK</sequence>
<feature type="compositionally biased region" description="Low complexity" evidence="1">
    <location>
        <begin position="991"/>
        <end position="1003"/>
    </location>
</feature>
<feature type="compositionally biased region" description="Acidic residues" evidence="1">
    <location>
        <begin position="30"/>
        <end position="44"/>
    </location>
</feature>
<dbReference type="Proteomes" id="UP000722485">
    <property type="component" value="Unassembled WGS sequence"/>
</dbReference>
<gene>
    <name evidence="2" type="ORF">G7Z17_g5427</name>
</gene>
<proteinExistence type="predicted"/>
<feature type="region of interest" description="Disordered" evidence="1">
    <location>
        <begin position="991"/>
        <end position="1043"/>
    </location>
</feature>
<organism evidence="2 3">
    <name type="scientific">Cylindrodendrum hubeiense</name>
    <dbReference type="NCBI Taxonomy" id="595255"/>
    <lineage>
        <taxon>Eukaryota</taxon>
        <taxon>Fungi</taxon>
        <taxon>Dikarya</taxon>
        <taxon>Ascomycota</taxon>
        <taxon>Pezizomycotina</taxon>
        <taxon>Sordariomycetes</taxon>
        <taxon>Hypocreomycetidae</taxon>
        <taxon>Hypocreales</taxon>
        <taxon>Nectriaceae</taxon>
        <taxon>Cylindrodendrum</taxon>
    </lineage>
</organism>
<keyword evidence="3" id="KW-1185">Reference proteome</keyword>
<feature type="region of interest" description="Disordered" evidence="1">
    <location>
        <begin position="393"/>
        <end position="414"/>
    </location>
</feature>
<feature type="compositionally biased region" description="Polar residues" evidence="1">
    <location>
        <begin position="1004"/>
        <end position="1013"/>
    </location>
</feature>
<feature type="region of interest" description="Disordered" evidence="1">
    <location>
        <begin position="52"/>
        <end position="71"/>
    </location>
</feature>
<reference evidence="2" key="1">
    <citation type="submission" date="2020-03" db="EMBL/GenBank/DDBJ databases">
        <title>Draft Genome Sequence of Cylindrodendrum hubeiense.</title>
        <authorList>
            <person name="Buettner E."/>
            <person name="Kellner H."/>
        </authorList>
    </citation>
    <scope>NUCLEOTIDE SEQUENCE</scope>
    <source>
        <strain evidence="2">IHI 201604</strain>
    </source>
</reference>
<dbReference type="AlphaFoldDB" id="A0A9P5HE67"/>
<feature type="compositionally biased region" description="Basic and acidic residues" evidence="1">
    <location>
        <begin position="1019"/>
        <end position="1028"/>
    </location>
</feature>